<keyword evidence="3" id="KW-1185">Reference proteome</keyword>
<sequence length="244" mass="27246">MDYVAFHNPVLLSPLEKHVEIISLCPLQVQCQYDDVKKSPDTRSSCASPTFDPLPALFLEKADYSIMNEQECLACHGNSEVPQYLAAPPIGRIVAVGIKGGEGRMIVNWVRENVLRRTDVLVLVMLWEKLEIKAKDVRSPGVILLSSEDILEYNINYLRRHRDYAKSLMQSTNANDVLAYFVPFVKKSKNSIGKLLCGAAKELRADLLVLGNGRCKGNLQQFLNGSISRHVTNNAICPVVLVQH</sequence>
<dbReference type="Gene3D" id="3.40.50.620">
    <property type="entry name" value="HUPs"/>
    <property type="match status" value="1"/>
</dbReference>
<proteinExistence type="predicted"/>
<dbReference type="Proteomes" id="UP000823046">
    <property type="component" value="Unassembled WGS sequence"/>
</dbReference>
<dbReference type="Pfam" id="PF00582">
    <property type="entry name" value="Usp"/>
    <property type="match status" value="1"/>
</dbReference>
<name>A0ABQ7JAM4_9APIC</name>
<dbReference type="SUPFAM" id="SSF52402">
    <property type="entry name" value="Adenine nucleotide alpha hydrolases-like"/>
    <property type="match status" value="1"/>
</dbReference>
<evidence type="ECO:0000259" key="1">
    <source>
        <dbReference type="Pfam" id="PF00582"/>
    </source>
</evidence>
<feature type="domain" description="UspA" evidence="1">
    <location>
        <begin position="108"/>
        <end position="242"/>
    </location>
</feature>
<evidence type="ECO:0000313" key="3">
    <source>
        <dbReference type="Proteomes" id="UP000823046"/>
    </source>
</evidence>
<comment type="caution">
    <text evidence="2">The sequence shown here is derived from an EMBL/GenBank/DDBJ whole genome shotgun (WGS) entry which is preliminary data.</text>
</comment>
<dbReference type="InterPro" id="IPR014729">
    <property type="entry name" value="Rossmann-like_a/b/a_fold"/>
</dbReference>
<dbReference type="InterPro" id="IPR006016">
    <property type="entry name" value="UspA"/>
</dbReference>
<evidence type="ECO:0000313" key="2">
    <source>
        <dbReference type="EMBL" id="KAF8821010.1"/>
    </source>
</evidence>
<organism evidence="2 3">
    <name type="scientific">Cardiosporidium cionae</name>
    <dbReference type="NCBI Taxonomy" id="476202"/>
    <lineage>
        <taxon>Eukaryota</taxon>
        <taxon>Sar</taxon>
        <taxon>Alveolata</taxon>
        <taxon>Apicomplexa</taxon>
        <taxon>Aconoidasida</taxon>
        <taxon>Nephromycida</taxon>
        <taxon>Cardiosporidium</taxon>
    </lineage>
</organism>
<reference evidence="2 3" key="1">
    <citation type="journal article" date="2020" name="bioRxiv">
        <title>Metabolic contributions of an alphaproteobacterial endosymbiont in the apicomplexan Cardiosporidium cionae.</title>
        <authorList>
            <person name="Hunter E.S."/>
            <person name="Paight C.J."/>
            <person name="Lane C.E."/>
        </authorList>
    </citation>
    <scope>NUCLEOTIDE SEQUENCE [LARGE SCALE GENOMIC DNA]</scope>
    <source>
        <strain evidence="2">ESH_2018</strain>
    </source>
</reference>
<gene>
    <name evidence="2" type="ORF">IE077_002566</name>
</gene>
<dbReference type="EMBL" id="JADAQX010000253">
    <property type="protein sequence ID" value="KAF8821010.1"/>
    <property type="molecule type" value="Genomic_DNA"/>
</dbReference>
<accession>A0ABQ7JAM4</accession>
<protein>
    <submittedName>
        <fullName evidence="2">Universal stress family protein</fullName>
    </submittedName>
</protein>